<dbReference type="OrthoDB" id="9804819at2"/>
<dbReference type="STRING" id="29341.RSJ17_20540"/>
<dbReference type="GO" id="GO:0005524">
    <property type="term" value="F:ATP binding"/>
    <property type="evidence" value="ECO:0007669"/>
    <property type="project" value="UniProtKB-KW"/>
</dbReference>
<dbReference type="GO" id="GO:0016887">
    <property type="term" value="F:ATP hydrolysis activity"/>
    <property type="evidence" value="ECO:0007669"/>
    <property type="project" value="InterPro"/>
</dbReference>
<evidence type="ECO:0000256" key="1">
    <source>
        <dbReference type="ARBA" id="ARBA00022741"/>
    </source>
</evidence>
<dbReference type="AlphaFoldDB" id="A0A0C1U203"/>
<dbReference type="RefSeq" id="WP_039635351.1">
    <property type="nucleotide sequence ID" value="NZ_AYSO01000019.1"/>
</dbReference>
<dbReference type="EMBL" id="AYSO01000019">
    <property type="protein sequence ID" value="KIE45538.1"/>
    <property type="molecule type" value="Genomic_DNA"/>
</dbReference>
<evidence type="ECO:0000313" key="5">
    <source>
        <dbReference type="Proteomes" id="UP000031366"/>
    </source>
</evidence>
<dbReference type="InterPro" id="IPR017871">
    <property type="entry name" value="ABC_transporter-like_CS"/>
</dbReference>
<comment type="caution">
    <text evidence="4">The sequence shown here is derived from an EMBL/GenBank/DDBJ whole genome shotgun (WGS) entry which is preliminary data.</text>
</comment>
<proteinExistence type="predicted"/>
<evidence type="ECO:0000313" key="4">
    <source>
        <dbReference type="EMBL" id="KIE45538.1"/>
    </source>
</evidence>
<protein>
    <submittedName>
        <fullName evidence="4">ABC transporter family protein</fullName>
    </submittedName>
</protein>
<keyword evidence="5" id="KW-1185">Reference proteome</keyword>
<dbReference type="PANTHER" id="PTHR43582:SF2">
    <property type="entry name" value="LINEARMYCIN RESISTANCE ATP-BINDING PROTEIN LNRL"/>
    <property type="match status" value="1"/>
</dbReference>
<dbReference type="Gene3D" id="3.40.50.300">
    <property type="entry name" value="P-loop containing nucleotide triphosphate hydrolases"/>
    <property type="match status" value="1"/>
</dbReference>
<dbReference type="PROSITE" id="PS50893">
    <property type="entry name" value="ABC_TRANSPORTER_2"/>
    <property type="match status" value="1"/>
</dbReference>
<feature type="domain" description="ABC transporter" evidence="3">
    <location>
        <begin position="5"/>
        <end position="235"/>
    </location>
</feature>
<dbReference type="InterPro" id="IPR027417">
    <property type="entry name" value="P-loop_NTPase"/>
</dbReference>
<dbReference type="SMART" id="SM00382">
    <property type="entry name" value="AAA"/>
    <property type="match status" value="1"/>
</dbReference>
<organism evidence="4 5">
    <name type="scientific">Clostridium argentinense CDC 2741</name>
    <dbReference type="NCBI Taxonomy" id="1418104"/>
    <lineage>
        <taxon>Bacteria</taxon>
        <taxon>Bacillati</taxon>
        <taxon>Bacillota</taxon>
        <taxon>Clostridia</taxon>
        <taxon>Eubacteriales</taxon>
        <taxon>Clostridiaceae</taxon>
        <taxon>Clostridium</taxon>
    </lineage>
</organism>
<evidence type="ECO:0000259" key="3">
    <source>
        <dbReference type="PROSITE" id="PS50893"/>
    </source>
</evidence>
<dbReference type="PANTHER" id="PTHR43582">
    <property type="entry name" value="LINEARMYCIN RESISTANCE ATP-BINDING PROTEIN LNRL"/>
    <property type="match status" value="1"/>
</dbReference>
<dbReference type="Proteomes" id="UP000031366">
    <property type="component" value="Unassembled WGS sequence"/>
</dbReference>
<dbReference type="InterPro" id="IPR003439">
    <property type="entry name" value="ABC_transporter-like_ATP-bd"/>
</dbReference>
<gene>
    <name evidence="4" type="ORF">U732_2743</name>
</gene>
<dbReference type="InterPro" id="IPR003593">
    <property type="entry name" value="AAA+_ATPase"/>
</dbReference>
<dbReference type="Pfam" id="PF00005">
    <property type="entry name" value="ABC_tran"/>
    <property type="match status" value="1"/>
</dbReference>
<sequence>MNRIIEVKDLKKYYKDSKAVDGFDFEVYEGEILGLLGPNGAGKSTTINILSTILKEDSGDIKFFNKPVEGNRKWIRGQIGMVPQDLAIFEDISAYRNVEFFASLYGLKGRELKEKVKEALEFVSLLEHENKKLKTFSGGMKRRLNIACAIAHKPKILIMDEPTVGIDPQSRNHILESIKKLRDKGTTIIYTTHYMEEVEEISDRIIIMDKGKKIAEGTKEQLKESLKEQRVYKLYVDRVLEDDLDCFYSIEGVKKVYSNKDLIEITSIKTIENLDKIILKATDMGLKIKHMKSEEGNLEMVFLKLTGRNLRD</sequence>
<dbReference type="PROSITE" id="PS00211">
    <property type="entry name" value="ABC_TRANSPORTER_1"/>
    <property type="match status" value="1"/>
</dbReference>
<name>A0A0C1U203_9CLOT</name>
<keyword evidence="2" id="KW-0067">ATP-binding</keyword>
<accession>A0A0C1U203</accession>
<keyword evidence="1" id="KW-0547">Nucleotide-binding</keyword>
<reference evidence="4 5" key="1">
    <citation type="journal article" date="2015" name="Infect. Genet. Evol.">
        <title>Genomic sequences of six botulinum neurotoxin-producing strains representing three clostridial species illustrate the mobility and diversity of botulinum neurotoxin genes.</title>
        <authorList>
            <person name="Smith T.J."/>
            <person name="Hill K.K."/>
            <person name="Xie G."/>
            <person name="Foley B.T."/>
            <person name="Williamson C.H."/>
            <person name="Foster J.T."/>
            <person name="Johnson S.L."/>
            <person name="Chertkov O."/>
            <person name="Teshima H."/>
            <person name="Gibbons H.S."/>
            <person name="Johnsky L.A."/>
            <person name="Karavis M.A."/>
            <person name="Smith L.A."/>
        </authorList>
    </citation>
    <scope>NUCLEOTIDE SEQUENCE [LARGE SCALE GENOMIC DNA]</scope>
    <source>
        <strain evidence="4 5">CDC 2741</strain>
    </source>
</reference>
<evidence type="ECO:0000256" key="2">
    <source>
        <dbReference type="ARBA" id="ARBA00022840"/>
    </source>
</evidence>
<dbReference type="SUPFAM" id="SSF52540">
    <property type="entry name" value="P-loop containing nucleoside triphosphate hydrolases"/>
    <property type="match status" value="1"/>
</dbReference>